<accession>A0A6C0KXG4</accession>
<name>A0A6C0KXG4_9ZZZZ</name>
<organism evidence="1">
    <name type="scientific">viral metagenome</name>
    <dbReference type="NCBI Taxonomy" id="1070528"/>
    <lineage>
        <taxon>unclassified sequences</taxon>
        <taxon>metagenomes</taxon>
        <taxon>organismal metagenomes</taxon>
    </lineage>
</organism>
<evidence type="ECO:0000313" key="1">
    <source>
        <dbReference type="EMBL" id="QHU22289.1"/>
    </source>
</evidence>
<protein>
    <submittedName>
        <fullName evidence="1">Uncharacterized protein</fullName>
    </submittedName>
</protein>
<dbReference type="EMBL" id="MN741005">
    <property type="protein sequence ID" value="QHU22289.1"/>
    <property type="molecule type" value="Genomic_DNA"/>
</dbReference>
<proteinExistence type="predicted"/>
<sequence length="53" mass="6466">MIVKNVKTGKYEIIEQDHFYYFNIIFSKYNINISTPFNKSHIVLKEKIKHVYQ</sequence>
<dbReference type="AlphaFoldDB" id="A0A6C0KXG4"/>
<reference evidence="1" key="1">
    <citation type="journal article" date="2020" name="Nature">
        <title>Giant virus diversity and host interactions through global metagenomics.</title>
        <authorList>
            <person name="Schulz F."/>
            <person name="Roux S."/>
            <person name="Paez-Espino D."/>
            <person name="Jungbluth S."/>
            <person name="Walsh D.A."/>
            <person name="Denef V.J."/>
            <person name="McMahon K.D."/>
            <person name="Konstantinidis K.T."/>
            <person name="Eloe-Fadrosh E.A."/>
            <person name="Kyrpides N.C."/>
            <person name="Woyke T."/>
        </authorList>
    </citation>
    <scope>NUCLEOTIDE SEQUENCE</scope>
    <source>
        <strain evidence="1">GVMAG-S-ERX555907-102</strain>
    </source>
</reference>